<organism evidence="1 2">
    <name type="scientific">Danio rerio</name>
    <name type="common">Zebrafish</name>
    <name type="synonym">Brachydanio rerio</name>
    <dbReference type="NCBI Taxonomy" id="7955"/>
    <lineage>
        <taxon>Eukaryota</taxon>
        <taxon>Metazoa</taxon>
        <taxon>Chordata</taxon>
        <taxon>Craniata</taxon>
        <taxon>Vertebrata</taxon>
        <taxon>Euteleostomi</taxon>
        <taxon>Actinopterygii</taxon>
        <taxon>Neopterygii</taxon>
        <taxon>Teleostei</taxon>
        <taxon>Ostariophysi</taxon>
        <taxon>Cypriniformes</taxon>
        <taxon>Danionidae</taxon>
        <taxon>Danioninae</taxon>
        <taxon>Danio</taxon>
    </lineage>
</organism>
<proteinExistence type="predicted"/>
<evidence type="ECO:0000313" key="2">
    <source>
        <dbReference type="RefSeq" id="XP_073807169.1"/>
    </source>
</evidence>
<gene>
    <name evidence="2" type="primary">spaca9</name>
    <name evidence="2" type="synonym">si:ch211-215c18.6</name>
    <name evidence="2" type="synonym">zgc:153740</name>
</gene>
<accession>A0AC58JL04</accession>
<dbReference type="RefSeq" id="XP_073807169.1">
    <property type="nucleotide sequence ID" value="XM_073951068.1"/>
</dbReference>
<evidence type="ECO:0000313" key="1">
    <source>
        <dbReference type="Proteomes" id="UP000000437"/>
    </source>
</evidence>
<dbReference type="Proteomes" id="UP000000437">
    <property type="component" value="Chromosome 5"/>
</dbReference>
<keyword evidence="1" id="KW-1185">Reference proteome</keyword>
<name>A0AC58JL04_DANRE</name>
<protein>
    <submittedName>
        <fullName evidence="2">Sperm acrosome-associated protein 9 isoform X1</fullName>
    </submittedName>
</protein>
<sequence length="238" mass="27108">MRNRKRRHRLYRLSNLTEMADVRQQLLSLEQKYKRFKQQQFIFINALERSREHARDRTEPVSTIKQVQKYMNHHCSNSTDRSIFLLFLEIISDLGGVLKQLESSVSSRNTSCEGLETCKELLNPSSNISQQRAHYPHNVINRLSCDEARNFYGGIVSIIPLTLDLLAAYIRGSAKRLSSASTVTPNQTLTKNVVTGIDASLEKDTSKHQRSKSSEKKKGSGGWHAGKPAWKPPGNTRR</sequence>
<reference evidence="2" key="1">
    <citation type="submission" date="2025-08" db="UniProtKB">
        <authorList>
            <consortium name="RefSeq"/>
        </authorList>
    </citation>
    <scope>IDENTIFICATION</scope>
    <source>
        <strain evidence="2">Tuebingen</strain>
        <tissue evidence="2">Fibroblasts and whole tissue</tissue>
    </source>
</reference>